<feature type="compositionally biased region" description="Polar residues" evidence="1">
    <location>
        <begin position="72"/>
        <end position="83"/>
    </location>
</feature>
<feature type="compositionally biased region" description="Polar residues" evidence="1">
    <location>
        <begin position="430"/>
        <end position="445"/>
    </location>
</feature>
<feature type="region of interest" description="Disordered" evidence="1">
    <location>
        <begin position="414"/>
        <end position="454"/>
    </location>
</feature>
<protein>
    <submittedName>
        <fullName evidence="2">Papain-like cysteine peptidase superfamily</fullName>
    </submittedName>
    <submittedName>
        <fullName evidence="3">Papain-like_cysteine peptidase superfamily</fullName>
    </submittedName>
</protein>
<evidence type="ECO:0000313" key="2">
    <source>
        <dbReference type="EMBL" id="CAI9964142.1"/>
    </source>
</evidence>
<reference evidence="3 4" key="2">
    <citation type="submission" date="2024-07" db="EMBL/GenBank/DDBJ databases">
        <authorList>
            <person name="Akdeniz Z."/>
        </authorList>
    </citation>
    <scope>NUCLEOTIDE SEQUENCE [LARGE SCALE GENOMIC DNA]</scope>
</reference>
<comment type="caution">
    <text evidence="2">The sequence shown here is derived from an EMBL/GenBank/DDBJ whole genome shotgun (WGS) entry which is preliminary data.</text>
</comment>
<feature type="region of interest" description="Disordered" evidence="1">
    <location>
        <begin position="211"/>
        <end position="257"/>
    </location>
</feature>
<evidence type="ECO:0000313" key="3">
    <source>
        <dbReference type="EMBL" id="CAL5996663.1"/>
    </source>
</evidence>
<reference evidence="2" key="1">
    <citation type="submission" date="2023-06" db="EMBL/GenBank/DDBJ databases">
        <authorList>
            <person name="Kurt Z."/>
        </authorList>
    </citation>
    <scope>NUCLEOTIDE SEQUENCE</scope>
</reference>
<evidence type="ECO:0000256" key="1">
    <source>
        <dbReference type="SAM" id="MobiDB-lite"/>
    </source>
</evidence>
<gene>
    <name evidence="3" type="ORF">HINF_LOCUS14872</name>
    <name evidence="2" type="ORF">HINF_LOCUS51787</name>
</gene>
<dbReference type="EMBL" id="CATOUU010000972">
    <property type="protein sequence ID" value="CAI9964142.1"/>
    <property type="molecule type" value="Genomic_DNA"/>
</dbReference>
<evidence type="ECO:0000313" key="4">
    <source>
        <dbReference type="Proteomes" id="UP001642409"/>
    </source>
</evidence>
<dbReference type="SUPFAM" id="SSF54001">
    <property type="entry name" value="Cysteine proteinases"/>
    <property type="match status" value="1"/>
</dbReference>
<name>A0AA86R0P7_9EUKA</name>
<organism evidence="2">
    <name type="scientific">Hexamita inflata</name>
    <dbReference type="NCBI Taxonomy" id="28002"/>
    <lineage>
        <taxon>Eukaryota</taxon>
        <taxon>Metamonada</taxon>
        <taxon>Diplomonadida</taxon>
        <taxon>Hexamitidae</taxon>
        <taxon>Hexamitinae</taxon>
        <taxon>Hexamita</taxon>
    </lineage>
</organism>
<dbReference type="AlphaFoldDB" id="A0AA86R0P7"/>
<proteinExistence type="predicted"/>
<dbReference type="EMBL" id="CAXDID020000035">
    <property type="protein sequence ID" value="CAL5996663.1"/>
    <property type="molecule type" value="Genomic_DNA"/>
</dbReference>
<keyword evidence="4" id="KW-1185">Reference proteome</keyword>
<dbReference type="Proteomes" id="UP001642409">
    <property type="component" value="Unassembled WGS sequence"/>
</dbReference>
<feature type="region of interest" description="Disordered" evidence="1">
    <location>
        <begin position="64"/>
        <end position="83"/>
    </location>
</feature>
<accession>A0AA86R0P7</accession>
<sequence>MQNETVQSQPGVPWQEQVDNHINIQTNMEPRTKELPPDNMTKEGQKIPDEIVIDIQELVNQTHSEISHQQKDLSGNNTQTDNPMSEQSMELELQLCKTELLLEDINSDNFRNLDSEKRELFYVFLLKSFNQYDKIKSAQEATAQYTEKCNFTGFLDKQSHAIRDYKLIALNKFEIMFNLNKRDPQLWSQQDLNIFKNFEVCQDEDQSYGSIISLNPRNGKENTDSEEAELRSSQNTEQSNEEQDPGKVNSKEINKSSDQSTNLVVKQNLVQQGICNQQLQKNSESLTVDKNHLCNSQVSKTIQQDIAIVFDDKQTENTQTNLLSLNDQFDKQIRQFEINNLQCDNSNPKARIDMDLYQFEEEYQNSDEFDLKNISKKLQDENNLNHESQFDRVTKITGKESDYDFNKYTIRVEKKQKKPDEKKRSFSGVKPTTSQQPNIMPTNKNYGKDKGKNSSKIRVGKMENNQLKTQENFQQYLNHHLYGAKMQNETVQSQPGVPWQEQVDNHINIQTNMEPRTKELPPDNMTKEGQKIPDEIVIDIQELVNQTHSEISHQQKEVIITYNQTSQLTIDGNNKSTIQLEQDLNIVEFFLTHNETTYSNDKWKKAMHGKKVFLNTKHGQILTSTIPNSSKIIPINIQAEVIEDLESLIEKRQLTDDLMMLLLNSLPQDAYNIINTQVSQYGSEIFPIEFQLYKQRSEQGKITFAPFIYSSHWYLCLIQGTKIYICDSLNGFEQAQKILLQEQSFMEILNNICDQHFGAKDANTRIIEAIKVKKTQDNNVDCGFVIFFIILQMIHQQSTVENLTSIDNNAACIQELRKRIIVFLAVYDKITDDKQTDKQINKNISQQVQQKNIQSTADSKINQHSHISKDDLYGFSSEPKSSSLQFRINNELQYISVEDAKFLALKQKKEEDSKTGYIDQFDVWNIENLIQQADDYVNGPDLVQKTTKLGLISTHFTNSEHKIETFNFGHWLSDKNLHNDNQYTEIFGHLGVYQDLKPCKFKVNNKNIVAFHDVKEPFIFASASLEFRMKTKLVRGNHPVLKFKQNSLGNIMKPNLKLTEYYKDSNIMQSQQKQEQQNFLYYCQATSKILSNQLRRM</sequence>
<dbReference type="InterPro" id="IPR038765">
    <property type="entry name" value="Papain-like_cys_pep_sf"/>
</dbReference>
<feature type="compositionally biased region" description="Basic and acidic residues" evidence="1">
    <location>
        <begin position="414"/>
        <end position="424"/>
    </location>
</feature>